<dbReference type="InterPro" id="IPR036397">
    <property type="entry name" value="RNaseH_sf"/>
</dbReference>
<keyword evidence="3" id="KW-1185">Reference proteome</keyword>
<dbReference type="Gene3D" id="3.30.420.10">
    <property type="entry name" value="Ribonuclease H-like superfamily/Ribonuclease H"/>
    <property type="match status" value="1"/>
</dbReference>
<dbReference type="PANTHER" id="PTHR45835">
    <property type="entry name" value="YALI0A06105P"/>
    <property type="match status" value="1"/>
</dbReference>
<dbReference type="PANTHER" id="PTHR45835:SF99">
    <property type="entry name" value="CHROMO DOMAIN-CONTAINING PROTEIN-RELATED"/>
    <property type="match status" value="1"/>
</dbReference>
<evidence type="ECO:0000313" key="3">
    <source>
        <dbReference type="Proteomes" id="UP000250235"/>
    </source>
</evidence>
<keyword evidence="2" id="KW-0378">Hydrolase</keyword>
<feature type="domain" description="Integrase catalytic" evidence="1">
    <location>
        <begin position="1"/>
        <end position="151"/>
    </location>
</feature>
<sequence>MDFVVGLPRTFQGFNAIWVIVYRLTKSAYFLSVKTTYDLNRYAELYIKEIVRLHGITSSIVSDRDPRFTSRFWKSLHQDLGTKLNFSTSFHPQTDGQSERVIQILEDLLRASVLDFAESWDFKLPLIEFAYNNSYQASIEMAPYEALYGRKCRSPILWDDVGERTR</sequence>
<proteinExistence type="predicted"/>
<reference evidence="2 3" key="1">
    <citation type="journal article" date="2015" name="Proc. Natl. Acad. Sci. U.S.A.">
        <title>The resurrection genome of Boea hygrometrica: A blueprint for survival of dehydration.</title>
        <authorList>
            <person name="Xiao L."/>
            <person name="Yang G."/>
            <person name="Zhang L."/>
            <person name="Yang X."/>
            <person name="Zhao S."/>
            <person name="Ji Z."/>
            <person name="Zhou Q."/>
            <person name="Hu M."/>
            <person name="Wang Y."/>
            <person name="Chen M."/>
            <person name="Xu Y."/>
            <person name="Jin H."/>
            <person name="Xiao X."/>
            <person name="Hu G."/>
            <person name="Bao F."/>
            <person name="Hu Y."/>
            <person name="Wan P."/>
            <person name="Li L."/>
            <person name="Deng X."/>
            <person name="Kuang T."/>
            <person name="Xiang C."/>
            <person name="Zhu J.K."/>
            <person name="Oliver M.J."/>
            <person name="He Y."/>
        </authorList>
    </citation>
    <scope>NUCLEOTIDE SEQUENCE [LARGE SCALE GENOMIC DNA]</scope>
    <source>
        <strain evidence="3">cv. XS01</strain>
    </source>
</reference>
<dbReference type="EMBL" id="KQ991041">
    <property type="protein sequence ID" value="KZV52548.1"/>
    <property type="molecule type" value="Genomic_DNA"/>
</dbReference>
<dbReference type="InterPro" id="IPR001584">
    <property type="entry name" value="Integrase_cat-core"/>
</dbReference>
<protein>
    <submittedName>
        <fullName evidence="2">Gag protease polyprotein</fullName>
    </submittedName>
</protein>
<dbReference type="PROSITE" id="PS50994">
    <property type="entry name" value="INTEGRASE"/>
    <property type="match status" value="1"/>
</dbReference>
<accession>A0A2Z7D5J6</accession>
<dbReference type="GO" id="GO:0003676">
    <property type="term" value="F:nucleic acid binding"/>
    <property type="evidence" value="ECO:0007669"/>
    <property type="project" value="InterPro"/>
</dbReference>
<name>A0A2Z7D5J6_9LAMI</name>
<dbReference type="InterPro" id="IPR012337">
    <property type="entry name" value="RNaseH-like_sf"/>
</dbReference>
<dbReference type="SUPFAM" id="SSF53098">
    <property type="entry name" value="Ribonuclease H-like"/>
    <property type="match status" value="1"/>
</dbReference>
<dbReference type="AlphaFoldDB" id="A0A2Z7D5J6"/>
<organism evidence="2 3">
    <name type="scientific">Dorcoceras hygrometricum</name>
    <dbReference type="NCBI Taxonomy" id="472368"/>
    <lineage>
        <taxon>Eukaryota</taxon>
        <taxon>Viridiplantae</taxon>
        <taxon>Streptophyta</taxon>
        <taxon>Embryophyta</taxon>
        <taxon>Tracheophyta</taxon>
        <taxon>Spermatophyta</taxon>
        <taxon>Magnoliopsida</taxon>
        <taxon>eudicotyledons</taxon>
        <taxon>Gunneridae</taxon>
        <taxon>Pentapetalae</taxon>
        <taxon>asterids</taxon>
        <taxon>lamiids</taxon>
        <taxon>Lamiales</taxon>
        <taxon>Gesneriaceae</taxon>
        <taxon>Didymocarpoideae</taxon>
        <taxon>Trichosporeae</taxon>
        <taxon>Loxocarpinae</taxon>
        <taxon>Dorcoceras</taxon>
    </lineage>
</organism>
<dbReference type="OrthoDB" id="115950at2759"/>
<gene>
    <name evidence="2" type="ORF">F511_32091</name>
</gene>
<dbReference type="GO" id="GO:0008233">
    <property type="term" value="F:peptidase activity"/>
    <property type="evidence" value="ECO:0007669"/>
    <property type="project" value="UniProtKB-KW"/>
</dbReference>
<evidence type="ECO:0000313" key="2">
    <source>
        <dbReference type="EMBL" id="KZV52548.1"/>
    </source>
</evidence>
<dbReference type="Proteomes" id="UP000250235">
    <property type="component" value="Unassembled WGS sequence"/>
</dbReference>
<dbReference type="GO" id="GO:0006508">
    <property type="term" value="P:proteolysis"/>
    <property type="evidence" value="ECO:0007669"/>
    <property type="project" value="UniProtKB-KW"/>
</dbReference>
<keyword evidence="2" id="KW-0645">Protease</keyword>
<dbReference type="GO" id="GO:0015074">
    <property type="term" value="P:DNA integration"/>
    <property type="evidence" value="ECO:0007669"/>
    <property type="project" value="InterPro"/>
</dbReference>
<evidence type="ECO:0000259" key="1">
    <source>
        <dbReference type="PROSITE" id="PS50994"/>
    </source>
</evidence>